<dbReference type="EMBL" id="CP136890">
    <property type="protein sequence ID" value="WOK93895.1"/>
    <property type="molecule type" value="Genomic_DNA"/>
</dbReference>
<dbReference type="AlphaFoldDB" id="A0AAQ3Q2B3"/>
<proteinExistence type="predicted"/>
<accession>A0AAQ3Q2B3</accession>
<evidence type="ECO:0000313" key="1">
    <source>
        <dbReference type="EMBL" id="WOK93895.1"/>
    </source>
</evidence>
<name>A0AAQ3Q2B3_9LILI</name>
<keyword evidence="2" id="KW-1185">Reference proteome</keyword>
<dbReference type="Proteomes" id="UP001327560">
    <property type="component" value="Chromosome 1"/>
</dbReference>
<sequence>MPPHNTVLSPVAADSNASIVAASLISTGLSAAPLPAAAAASASSIVILSVHMDTPPMIPAHLNTVAVVVLRDRLAEEKKRIGLV</sequence>
<gene>
    <name evidence="1" type="ORF">Cni_G02596</name>
</gene>
<evidence type="ECO:0000313" key="2">
    <source>
        <dbReference type="Proteomes" id="UP001327560"/>
    </source>
</evidence>
<protein>
    <submittedName>
        <fullName evidence="1">Uncharacterized protein</fullName>
    </submittedName>
</protein>
<reference evidence="1 2" key="1">
    <citation type="submission" date="2023-10" db="EMBL/GenBank/DDBJ databases">
        <title>Chromosome-scale genome assembly provides insights into flower coloration mechanisms of Canna indica.</title>
        <authorList>
            <person name="Li C."/>
        </authorList>
    </citation>
    <scope>NUCLEOTIDE SEQUENCE [LARGE SCALE GENOMIC DNA]</scope>
    <source>
        <tissue evidence="1">Flower</tissue>
    </source>
</reference>
<organism evidence="1 2">
    <name type="scientific">Canna indica</name>
    <name type="common">Indian-shot</name>
    <dbReference type="NCBI Taxonomy" id="4628"/>
    <lineage>
        <taxon>Eukaryota</taxon>
        <taxon>Viridiplantae</taxon>
        <taxon>Streptophyta</taxon>
        <taxon>Embryophyta</taxon>
        <taxon>Tracheophyta</taxon>
        <taxon>Spermatophyta</taxon>
        <taxon>Magnoliopsida</taxon>
        <taxon>Liliopsida</taxon>
        <taxon>Zingiberales</taxon>
        <taxon>Cannaceae</taxon>
        <taxon>Canna</taxon>
    </lineage>
</organism>